<dbReference type="SMART" id="SM00382">
    <property type="entry name" value="AAA"/>
    <property type="match status" value="1"/>
</dbReference>
<dbReference type="InterPro" id="IPR049945">
    <property type="entry name" value="AAA_22"/>
</dbReference>
<dbReference type="InterPro" id="IPR052026">
    <property type="entry name" value="ExeA_AAA_ATPase_DNA-bind"/>
</dbReference>
<dbReference type="InterPro" id="IPR003593">
    <property type="entry name" value="AAA+_ATPase"/>
</dbReference>
<keyword evidence="3" id="KW-1185">Reference proteome</keyword>
<reference evidence="3" key="1">
    <citation type="submission" date="2017-05" db="EMBL/GenBank/DDBJ databases">
        <title>Dechlorination kinetics govern the competition between two new strains of the genus Sulfurospirillum.</title>
        <authorList>
            <person name="Buttet G.F."/>
            <person name="Murray A.M."/>
            <person name="Goris T."/>
            <person name="Burion M."/>
            <person name="Lin B."/>
            <person name="Rolle M."/>
            <person name="Maillard J."/>
        </authorList>
    </citation>
    <scope>NUCLEOTIDE SEQUENCE [LARGE SCALE GENOMIC DNA]</scope>
    <source>
        <strain evidence="3">SL2-1</strain>
    </source>
</reference>
<evidence type="ECO:0000313" key="3">
    <source>
        <dbReference type="Proteomes" id="UP000196005"/>
    </source>
</evidence>
<dbReference type="PANTHER" id="PTHR35894:SF1">
    <property type="entry name" value="PHOSPHORIBULOKINASE _ URIDINE KINASE FAMILY"/>
    <property type="match status" value="1"/>
</dbReference>
<dbReference type="RefSeq" id="WP_087438622.1">
    <property type="nucleotide sequence ID" value="NZ_CP021416.1"/>
</dbReference>
<evidence type="ECO:0000259" key="1">
    <source>
        <dbReference type="SMART" id="SM00382"/>
    </source>
</evidence>
<sequence length="269" mass="31856">MNSHYSDLKTIFVDGEVFDYINLDKSATTYDKLVQTLDKPLKLILFYGKPGTGKTFLLQKIFNDLRTKKRIIFFPRPFFEEKVFIDALFEHIFAKKSPGFSNYNEFLALLSKHITSTDQSITVLIDEAQLYPTDLIEKIRLMADSRLFKFLFTVHKTEREDVLAKDYFQTRIWETIEIDNASKNEIKTYIEKKLLFHNRFEYLNLFKDKHYKLILKVTDGNLRTINKLMYKLFEILEYYDMHQPSLIKTNALHVKYIEMAGISLGMIHA</sequence>
<dbReference type="PANTHER" id="PTHR35894">
    <property type="entry name" value="GENERAL SECRETION PATHWAY PROTEIN A-RELATED"/>
    <property type="match status" value="1"/>
</dbReference>
<dbReference type="AlphaFoldDB" id="A0A1Y0HKQ9"/>
<dbReference type="Proteomes" id="UP000196005">
    <property type="component" value="Chromosome"/>
</dbReference>
<dbReference type="EMBL" id="CP021416">
    <property type="protein sequence ID" value="ARU48701.1"/>
    <property type="molecule type" value="Genomic_DNA"/>
</dbReference>
<protein>
    <recommendedName>
        <fullName evidence="1">AAA+ ATPase domain-containing protein</fullName>
    </recommendedName>
</protein>
<dbReference type="GO" id="GO:0016887">
    <property type="term" value="F:ATP hydrolysis activity"/>
    <property type="evidence" value="ECO:0007669"/>
    <property type="project" value="InterPro"/>
</dbReference>
<accession>A0A1Y0HKQ9</accession>
<dbReference type="Gene3D" id="3.40.50.300">
    <property type="entry name" value="P-loop containing nucleotide triphosphate hydrolases"/>
    <property type="match status" value="1"/>
</dbReference>
<dbReference type="SUPFAM" id="SSF52540">
    <property type="entry name" value="P-loop containing nucleoside triphosphate hydrolases"/>
    <property type="match status" value="1"/>
</dbReference>
<evidence type="ECO:0000313" key="2">
    <source>
        <dbReference type="EMBL" id="ARU48701.1"/>
    </source>
</evidence>
<dbReference type="KEGG" id="suls:Sdiek1_1538"/>
<organism evidence="2 3">
    <name type="scientific">Sulfurospirillum diekertiae</name>
    <dbReference type="NCBI Taxonomy" id="1854492"/>
    <lineage>
        <taxon>Bacteria</taxon>
        <taxon>Pseudomonadati</taxon>
        <taxon>Campylobacterota</taxon>
        <taxon>Epsilonproteobacteria</taxon>
        <taxon>Campylobacterales</taxon>
        <taxon>Sulfurospirillaceae</taxon>
        <taxon>Sulfurospirillum</taxon>
    </lineage>
</organism>
<gene>
    <name evidence="2" type="ORF">Sdiek1_1538</name>
</gene>
<feature type="domain" description="AAA+ ATPase" evidence="1">
    <location>
        <begin position="40"/>
        <end position="177"/>
    </location>
</feature>
<dbReference type="InterPro" id="IPR027417">
    <property type="entry name" value="P-loop_NTPase"/>
</dbReference>
<dbReference type="Pfam" id="PF13401">
    <property type="entry name" value="AAA_22"/>
    <property type="match status" value="1"/>
</dbReference>
<proteinExistence type="predicted"/>
<name>A0A1Y0HKQ9_9BACT</name>